<dbReference type="EMBL" id="CP012328">
    <property type="protein sequence ID" value="AKU79745.1"/>
    <property type="molecule type" value="Genomic_DNA"/>
</dbReference>
<evidence type="ECO:0000256" key="3">
    <source>
        <dbReference type="ARBA" id="ARBA00022475"/>
    </source>
</evidence>
<evidence type="ECO:0000256" key="1">
    <source>
        <dbReference type="ARBA" id="ARBA00004651"/>
    </source>
</evidence>
<feature type="transmembrane region" description="Helical" evidence="7">
    <location>
        <begin position="371"/>
        <end position="389"/>
    </location>
</feature>
<feature type="transmembrane region" description="Helical" evidence="7">
    <location>
        <begin position="143"/>
        <end position="163"/>
    </location>
</feature>
<gene>
    <name evidence="8" type="ORF">STURON_00499</name>
</gene>
<dbReference type="STRING" id="216946.STURO_v1c04970"/>
<dbReference type="InterPro" id="IPR002293">
    <property type="entry name" value="AA/rel_permease1"/>
</dbReference>
<dbReference type="GO" id="GO:0022857">
    <property type="term" value="F:transmembrane transporter activity"/>
    <property type="evidence" value="ECO:0007669"/>
    <property type="project" value="InterPro"/>
</dbReference>
<sequence>MSNRVKSLTKISIFLMSFSTIFGFRNIINNQNQFGILAAILFLVGGAIYAIPLVMITSEFGSVKKLKDQESGLGSFCVFTLGKKAGFLASWSSYFGNLFFFATIAPFTVIALSFFFYGANGFDQIAKILVDNSGLSTDNSTRVGAITLTLFSIILFWTGSYVSKKGPKWLGKVTNIGGIASLLLGLIFIIIALLYTLPTKGILTNMNSSSFNPITDEENGFDGDWWSFIGAFPWLIFAYNGIETMSVFIKDTKGGAKTFRNASLIGIILVVFLMFMGTILLSLTISQSQITKWGISNSYYYVFPAILGLDIDSGGGKAIIHIVGLVTALNGIGSLFFWTSAPAKVFFSEVPENVMGKFLSKTDKNGTPVNALYIQAIVVAIILLIVGATTTGDTDQGSSEFLTRIIQSATTLAIVQMFFYFVAYIKLRINFNDEERDIIFFKNKKIPITISIITLVLLGIAFFFGVIPSVKSWQTDWVKSLIDFLFIFGGFVFFIIVAILVWHFNVERKNKLINKKTQIESITNDEKNIDNLTVENKDRKYKKNK</sequence>
<keyword evidence="4 7" id="KW-0812">Transmembrane</keyword>
<dbReference type="Pfam" id="PF13520">
    <property type="entry name" value="AA_permease_2"/>
    <property type="match status" value="1"/>
</dbReference>
<keyword evidence="9" id="KW-1185">Reference proteome</keyword>
<name>A0A0K1P652_9MOLU</name>
<protein>
    <submittedName>
        <fullName evidence="8">Amino acid permease family protein</fullName>
    </submittedName>
</protein>
<accession>A0A0K1P652</accession>
<feature type="transmembrane region" description="Helical" evidence="7">
    <location>
        <begin position="94"/>
        <end position="117"/>
    </location>
</feature>
<feature type="transmembrane region" description="Helical" evidence="7">
    <location>
        <begin position="318"/>
        <end position="338"/>
    </location>
</feature>
<keyword evidence="2" id="KW-0813">Transport</keyword>
<dbReference type="KEGG" id="stur:STURON_00499"/>
<dbReference type="AlphaFoldDB" id="A0A0K1P652"/>
<dbReference type="Gene3D" id="1.20.1740.10">
    <property type="entry name" value="Amino acid/polyamine transporter I"/>
    <property type="match status" value="1"/>
</dbReference>
<dbReference type="OrthoDB" id="9791588at2"/>
<reference evidence="8 9" key="1">
    <citation type="journal article" date="2015" name="Genome Announc.">
        <title>Complete Genome Sequence of Spiroplasma turonicum Strain Tab4cT, a Parasite of a Horse Fly, Haematopota sp. (Diptera: Tabanidae).</title>
        <authorList>
            <person name="Davis R.E."/>
            <person name="Shao J."/>
            <person name="Zhao Y."/>
            <person name="Gasparich G.E."/>
            <person name="Gaynor B.J."/>
            <person name="Donofrio N."/>
        </authorList>
    </citation>
    <scope>NUCLEOTIDE SEQUENCE [LARGE SCALE GENOMIC DNA]</scope>
    <source>
        <strain evidence="8 9">Tab4c</strain>
    </source>
</reference>
<dbReference type="PANTHER" id="PTHR42770">
    <property type="entry name" value="AMINO ACID TRANSPORTER-RELATED"/>
    <property type="match status" value="1"/>
</dbReference>
<dbReference type="InterPro" id="IPR050367">
    <property type="entry name" value="APC_superfamily"/>
</dbReference>
<evidence type="ECO:0000256" key="5">
    <source>
        <dbReference type="ARBA" id="ARBA00022989"/>
    </source>
</evidence>
<feature type="transmembrane region" description="Helical" evidence="7">
    <location>
        <begin position="34"/>
        <end position="57"/>
    </location>
</feature>
<dbReference type="RefSeq" id="WP_075048337.1">
    <property type="nucleotide sequence ID" value="NZ_CP012328.1"/>
</dbReference>
<evidence type="ECO:0000256" key="6">
    <source>
        <dbReference type="ARBA" id="ARBA00023136"/>
    </source>
</evidence>
<dbReference type="PANTHER" id="PTHR42770:SF15">
    <property type="entry name" value="GLUTAMATE_GAMMA-AMINOBUTYRATE ANTIPORTER-RELATED"/>
    <property type="match status" value="1"/>
</dbReference>
<keyword evidence="3" id="KW-1003">Cell membrane</keyword>
<feature type="transmembrane region" description="Helical" evidence="7">
    <location>
        <begin position="401"/>
        <end position="425"/>
    </location>
</feature>
<dbReference type="PATRIC" id="fig|216946.3.peg.501"/>
<keyword evidence="6 7" id="KW-0472">Membrane</keyword>
<feature type="transmembrane region" description="Helical" evidence="7">
    <location>
        <begin position="484"/>
        <end position="506"/>
    </location>
</feature>
<evidence type="ECO:0000313" key="9">
    <source>
        <dbReference type="Proteomes" id="UP000067243"/>
    </source>
</evidence>
<feature type="transmembrane region" description="Helical" evidence="7">
    <location>
        <begin position="225"/>
        <end position="242"/>
    </location>
</feature>
<dbReference type="Proteomes" id="UP000067243">
    <property type="component" value="Chromosome"/>
</dbReference>
<evidence type="ECO:0000313" key="8">
    <source>
        <dbReference type="EMBL" id="AKU79745.1"/>
    </source>
</evidence>
<feature type="transmembrane region" description="Helical" evidence="7">
    <location>
        <begin position="263"/>
        <end position="285"/>
    </location>
</feature>
<proteinExistence type="predicted"/>
<dbReference type="PIRSF" id="PIRSF006060">
    <property type="entry name" value="AA_transporter"/>
    <property type="match status" value="1"/>
</dbReference>
<comment type="subcellular location">
    <subcellularLocation>
        <location evidence="1">Cell membrane</location>
        <topology evidence="1">Multi-pass membrane protein</topology>
    </subcellularLocation>
</comment>
<feature type="transmembrane region" description="Helical" evidence="7">
    <location>
        <begin position="446"/>
        <end position="464"/>
    </location>
</feature>
<dbReference type="GO" id="GO:0005886">
    <property type="term" value="C:plasma membrane"/>
    <property type="evidence" value="ECO:0007669"/>
    <property type="project" value="UniProtKB-SubCell"/>
</dbReference>
<organism evidence="8 9">
    <name type="scientific">Spiroplasma turonicum</name>
    <dbReference type="NCBI Taxonomy" id="216946"/>
    <lineage>
        <taxon>Bacteria</taxon>
        <taxon>Bacillati</taxon>
        <taxon>Mycoplasmatota</taxon>
        <taxon>Mollicutes</taxon>
        <taxon>Entomoplasmatales</taxon>
        <taxon>Spiroplasmataceae</taxon>
        <taxon>Spiroplasma</taxon>
    </lineage>
</organism>
<keyword evidence="5 7" id="KW-1133">Transmembrane helix</keyword>
<feature type="transmembrane region" description="Helical" evidence="7">
    <location>
        <begin position="175"/>
        <end position="197"/>
    </location>
</feature>
<evidence type="ECO:0000256" key="4">
    <source>
        <dbReference type="ARBA" id="ARBA00022692"/>
    </source>
</evidence>
<evidence type="ECO:0000256" key="2">
    <source>
        <dbReference type="ARBA" id="ARBA00022448"/>
    </source>
</evidence>
<evidence type="ECO:0000256" key="7">
    <source>
        <dbReference type="SAM" id="Phobius"/>
    </source>
</evidence>